<keyword evidence="2" id="KW-0813">Transport</keyword>
<feature type="transmembrane region" description="Helical" evidence="8">
    <location>
        <begin position="254"/>
        <end position="282"/>
    </location>
</feature>
<feature type="transmembrane region" description="Helical" evidence="8">
    <location>
        <begin position="87"/>
        <end position="106"/>
    </location>
</feature>
<comment type="caution">
    <text evidence="9">The sequence shown here is derived from an EMBL/GenBank/DDBJ whole genome shotgun (WGS) entry which is preliminary data.</text>
</comment>
<evidence type="ECO:0000256" key="6">
    <source>
        <dbReference type="ARBA" id="ARBA00049660"/>
    </source>
</evidence>
<evidence type="ECO:0000313" key="10">
    <source>
        <dbReference type="Proteomes" id="UP000070121"/>
    </source>
</evidence>
<evidence type="ECO:0000256" key="5">
    <source>
        <dbReference type="ARBA" id="ARBA00023136"/>
    </source>
</evidence>
<dbReference type="InterPro" id="IPR000292">
    <property type="entry name" value="For/NO2_transpt"/>
</dbReference>
<reference evidence="9 10" key="1">
    <citation type="submission" date="2014-02" db="EMBL/GenBank/DDBJ databases">
        <title>The genome sequence of Colletotrichum salicis CBS 607.94.</title>
        <authorList>
            <person name="Baroncelli R."/>
            <person name="Thon M.R."/>
        </authorList>
    </citation>
    <scope>NUCLEOTIDE SEQUENCE [LARGE SCALE GENOMIC DNA]</scope>
    <source>
        <strain evidence="9 10">CBS 607.94</strain>
    </source>
</reference>
<evidence type="ECO:0000256" key="8">
    <source>
        <dbReference type="SAM" id="Phobius"/>
    </source>
</evidence>
<dbReference type="PANTHER" id="PTHR30520">
    <property type="entry name" value="FORMATE TRANSPORTER-RELATED"/>
    <property type="match status" value="1"/>
</dbReference>
<organism evidence="9 10">
    <name type="scientific">Colletotrichum salicis</name>
    <dbReference type="NCBI Taxonomy" id="1209931"/>
    <lineage>
        <taxon>Eukaryota</taxon>
        <taxon>Fungi</taxon>
        <taxon>Dikarya</taxon>
        <taxon>Ascomycota</taxon>
        <taxon>Pezizomycotina</taxon>
        <taxon>Sordariomycetes</taxon>
        <taxon>Hypocreomycetidae</taxon>
        <taxon>Glomerellales</taxon>
        <taxon>Glomerellaceae</taxon>
        <taxon>Colletotrichum</taxon>
        <taxon>Colletotrichum acutatum species complex</taxon>
    </lineage>
</organism>
<gene>
    <name evidence="9" type="ORF">CSAL01_08206</name>
</gene>
<feature type="transmembrane region" description="Helical" evidence="8">
    <location>
        <begin position="53"/>
        <end position="75"/>
    </location>
</feature>
<feature type="transmembrane region" description="Helical" evidence="8">
    <location>
        <begin position="217"/>
        <end position="242"/>
    </location>
</feature>
<keyword evidence="4 8" id="KW-1133">Transmembrane helix</keyword>
<feature type="region of interest" description="Disordered" evidence="7">
    <location>
        <begin position="314"/>
        <end position="342"/>
    </location>
</feature>
<evidence type="ECO:0000256" key="4">
    <source>
        <dbReference type="ARBA" id="ARBA00022989"/>
    </source>
</evidence>
<dbReference type="PANTHER" id="PTHR30520:SF6">
    <property type="entry name" value="FORMATE_NITRATE FAMILY TRANSPORTER (EUROFUNG)"/>
    <property type="match status" value="1"/>
</dbReference>
<dbReference type="OrthoDB" id="4829at2759"/>
<feature type="compositionally biased region" description="Basic and acidic residues" evidence="7">
    <location>
        <begin position="333"/>
        <end position="342"/>
    </location>
</feature>
<dbReference type="FunFam" id="1.20.1080.10:FF:000011">
    <property type="entry name" value="Formate family transporter"/>
    <property type="match status" value="1"/>
</dbReference>
<dbReference type="GO" id="GO:0015513">
    <property type="term" value="F:high-affinity secondary active nitrite transmembrane transporter activity"/>
    <property type="evidence" value="ECO:0007669"/>
    <property type="project" value="TreeGrafter"/>
</dbReference>
<evidence type="ECO:0000256" key="2">
    <source>
        <dbReference type="ARBA" id="ARBA00022448"/>
    </source>
</evidence>
<evidence type="ECO:0000256" key="1">
    <source>
        <dbReference type="ARBA" id="ARBA00004141"/>
    </source>
</evidence>
<keyword evidence="3 8" id="KW-0812">Transmembrane</keyword>
<comment type="subcellular location">
    <subcellularLocation>
        <location evidence="1">Membrane</location>
        <topology evidence="1">Multi-pass membrane protein</topology>
    </subcellularLocation>
</comment>
<keyword evidence="10" id="KW-1185">Reference proteome</keyword>
<dbReference type="EMBL" id="JFFI01001217">
    <property type="protein sequence ID" value="KXH62071.1"/>
    <property type="molecule type" value="Genomic_DNA"/>
</dbReference>
<dbReference type="Pfam" id="PF01226">
    <property type="entry name" value="Form_Nir_trans"/>
    <property type="match status" value="1"/>
</dbReference>
<dbReference type="GO" id="GO:0015707">
    <property type="term" value="P:nitrite transport"/>
    <property type="evidence" value="ECO:0007669"/>
    <property type="project" value="TreeGrafter"/>
</dbReference>
<sequence length="342" mass="37366">MSTSTPSREGAILPDVRYVHVSTENLDARTPPETCHLISLSGIAKAKLSWPDLILKSFFGGIFISLGSLFNLVIAGGVPGLRASNPALATMLSALTFPVGFVLTVFTNTELVTSNMAVVMYSTLQRKTSWYDLGKNWVVSYVFNLAGCLFFAGILAWWTDTLESDAQTEYAVVQAEKRVNVNWGYNFTRGVGCNWLVGLAVYMAMSGRDMLSKIVGIWLPIWTFVCLGYQHSVANFFIVPIGMFYGTNFGVGKFIYQCVIPVTLGNIVGGAVMAGGVLWFLYGRGDDVVDKKKRLHNRELKTVPEAVVMDPHQGIGGSDSEETVAAENTSEGVRQRRGADMV</sequence>
<proteinExistence type="inferred from homology"/>
<accession>A0A135UNU6</accession>
<comment type="similarity">
    <text evidence="6">Belongs to the FNT transporter (TC 1.A.16) family.</text>
</comment>
<dbReference type="Proteomes" id="UP000070121">
    <property type="component" value="Unassembled WGS sequence"/>
</dbReference>
<evidence type="ECO:0000313" key="9">
    <source>
        <dbReference type="EMBL" id="KXH62071.1"/>
    </source>
</evidence>
<dbReference type="GO" id="GO:0005886">
    <property type="term" value="C:plasma membrane"/>
    <property type="evidence" value="ECO:0007669"/>
    <property type="project" value="TreeGrafter"/>
</dbReference>
<evidence type="ECO:0000256" key="7">
    <source>
        <dbReference type="SAM" id="MobiDB-lite"/>
    </source>
</evidence>
<dbReference type="AlphaFoldDB" id="A0A135UNU6"/>
<feature type="transmembrane region" description="Helical" evidence="8">
    <location>
        <begin position="136"/>
        <end position="158"/>
    </location>
</feature>
<evidence type="ECO:0008006" key="11">
    <source>
        <dbReference type="Google" id="ProtNLM"/>
    </source>
</evidence>
<feature type="transmembrane region" description="Helical" evidence="8">
    <location>
        <begin position="187"/>
        <end position="205"/>
    </location>
</feature>
<dbReference type="Gene3D" id="1.20.1080.10">
    <property type="entry name" value="Glycerol uptake facilitator protein"/>
    <property type="match status" value="1"/>
</dbReference>
<evidence type="ECO:0000256" key="3">
    <source>
        <dbReference type="ARBA" id="ARBA00022692"/>
    </source>
</evidence>
<dbReference type="InterPro" id="IPR023271">
    <property type="entry name" value="Aquaporin-like"/>
</dbReference>
<dbReference type="STRING" id="1209931.A0A135UNU6"/>
<name>A0A135UNU6_9PEZI</name>
<keyword evidence="5 8" id="KW-0472">Membrane</keyword>
<protein>
    <recommendedName>
        <fullName evidence="11">Formate/nitrite transporter</fullName>
    </recommendedName>
</protein>